<feature type="region of interest" description="Disordered" evidence="1">
    <location>
        <begin position="32"/>
        <end position="71"/>
    </location>
</feature>
<keyword evidence="3" id="KW-1185">Reference proteome</keyword>
<feature type="compositionally biased region" description="Low complexity" evidence="1">
    <location>
        <begin position="53"/>
        <end position="64"/>
    </location>
</feature>
<gene>
    <name evidence="2" type="ORF">POM88_004197</name>
</gene>
<reference evidence="2" key="1">
    <citation type="submission" date="2023-02" db="EMBL/GenBank/DDBJ databases">
        <title>Genome of toxic invasive species Heracleum sosnowskyi carries increased number of genes despite the absence of recent whole-genome duplications.</title>
        <authorList>
            <person name="Schelkunov M."/>
            <person name="Shtratnikova V."/>
            <person name="Makarenko M."/>
            <person name="Klepikova A."/>
            <person name="Omelchenko D."/>
            <person name="Novikova G."/>
            <person name="Obukhova E."/>
            <person name="Bogdanov V."/>
            <person name="Penin A."/>
            <person name="Logacheva M."/>
        </authorList>
    </citation>
    <scope>NUCLEOTIDE SEQUENCE</scope>
    <source>
        <strain evidence="2">Hsosn_3</strain>
        <tissue evidence="2">Leaf</tissue>
    </source>
</reference>
<proteinExistence type="predicted"/>
<dbReference type="Proteomes" id="UP001237642">
    <property type="component" value="Unassembled WGS sequence"/>
</dbReference>
<accession>A0AAD8JL68</accession>
<protein>
    <submittedName>
        <fullName evidence="2">Uncharacterized protein</fullName>
    </submittedName>
</protein>
<evidence type="ECO:0000313" key="3">
    <source>
        <dbReference type="Proteomes" id="UP001237642"/>
    </source>
</evidence>
<dbReference type="EMBL" id="JAUIZM010000001">
    <property type="protein sequence ID" value="KAK1404592.1"/>
    <property type="molecule type" value="Genomic_DNA"/>
</dbReference>
<sequence length="307" mass="35015">MMKDHLHLPKDHNSLKRVIEEFNQKFTRRLPPLSHLDENTDSMKDRVRARKSTNTTTPLTPTTPGGNAGCLKQTSAPKRPVMGYCKPQQLSKENISAQKSRIKEAAFNTFGSGSLPPSCKHATPNYTNETRNKWKKAIVSDDSDLFSDNDFYDDGNDEFYEFQKNGGIGKQPIDIPPRTLDFNENERQGNTSDYQPDIDYSYVADMLSDQSDGDSEDEELQHDVDYDAYDMLKTANNVVKEYDKLGPPSVQCNKCHAWMWKEERVNKSVVRGTPVFSLCCAKGQIKLPKEKPTHSFIWQLHNDKQKS</sequence>
<feature type="compositionally biased region" description="Basic and acidic residues" evidence="1">
    <location>
        <begin position="35"/>
        <end position="46"/>
    </location>
</feature>
<evidence type="ECO:0000313" key="2">
    <source>
        <dbReference type="EMBL" id="KAK1404592.1"/>
    </source>
</evidence>
<organism evidence="2 3">
    <name type="scientific">Heracleum sosnowskyi</name>
    <dbReference type="NCBI Taxonomy" id="360622"/>
    <lineage>
        <taxon>Eukaryota</taxon>
        <taxon>Viridiplantae</taxon>
        <taxon>Streptophyta</taxon>
        <taxon>Embryophyta</taxon>
        <taxon>Tracheophyta</taxon>
        <taxon>Spermatophyta</taxon>
        <taxon>Magnoliopsida</taxon>
        <taxon>eudicotyledons</taxon>
        <taxon>Gunneridae</taxon>
        <taxon>Pentapetalae</taxon>
        <taxon>asterids</taxon>
        <taxon>campanulids</taxon>
        <taxon>Apiales</taxon>
        <taxon>Apiaceae</taxon>
        <taxon>Apioideae</taxon>
        <taxon>apioid superclade</taxon>
        <taxon>Tordylieae</taxon>
        <taxon>Tordyliinae</taxon>
        <taxon>Heracleum</taxon>
    </lineage>
</organism>
<reference evidence="2" key="2">
    <citation type="submission" date="2023-05" db="EMBL/GenBank/DDBJ databases">
        <authorList>
            <person name="Schelkunov M.I."/>
        </authorList>
    </citation>
    <scope>NUCLEOTIDE SEQUENCE</scope>
    <source>
        <strain evidence="2">Hsosn_3</strain>
        <tissue evidence="2">Leaf</tissue>
    </source>
</reference>
<comment type="caution">
    <text evidence="2">The sequence shown here is derived from an EMBL/GenBank/DDBJ whole genome shotgun (WGS) entry which is preliminary data.</text>
</comment>
<evidence type="ECO:0000256" key="1">
    <source>
        <dbReference type="SAM" id="MobiDB-lite"/>
    </source>
</evidence>
<dbReference type="AlphaFoldDB" id="A0AAD8JL68"/>
<name>A0AAD8JL68_9APIA</name>